<dbReference type="RefSeq" id="WP_211428797.1">
    <property type="nucleotide sequence ID" value="NZ_CP072648.1"/>
</dbReference>
<feature type="compositionally biased region" description="Low complexity" evidence="1">
    <location>
        <begin position="90"/>
        <end position="99"/>
    </location>
</feature>
<name>A0ABX8B7I0_9BACT</name>
<proteinExistence type="predicted"/>
<sequence>MIDTKQVRQSLMQDRAVMDAIRRRAHQISLERGYSTPQHMADDWFRAENEVLEKLIQEEIKRRQKMNAAISESAMAEEAIPAVTLPAVAEQPAAGAAKSSSKKSATRRKKSEAKLDTNVLVAEDSAPEPVTAVAPLPEAATTGAPIQPKQPRKKSVTAKPAAETVPPRAASSVAVTKPKPTKSTKKKSS</sequence>
<protein>
    <submittedName>
        <fullName evidence="2">Uncharacterized protein</fullName>
    </submittedName>
</protein>
<keyword evidence="3" id="KW-1185">Reference proteome</keyword>
<gene>
    <name evidence="2" type="ORF">J8C06_00180</name>
</gene>
<evidence type="ECO:0000313" key="3">
    <source>
        <dbReference type="Proteomes" id="UP000676506"/>
    </source>
</evidence>
<organism evidence="2 3">
    <name type="scientific">Chloracidobacterium validum</name>
    <dbReference type="NCBI Taxonomy" id="2821543"/>
    <lineage>
        <taxon>Bacteria</taxon>
        <taxon>Pseudomonadati</taxon>
        <taxon>Acidobacteriota</taxon>
        <taxon>Terriglobia</taxon>
        <taxon>Terriglobales</taxon>
        <taxon>Acidobacteriaceae</taxon>
        <taxon>Chloracidobacterium</taxon>
    </lineage>
</organism>
<feature type="compositionally biased region" description="Basic residues" evidence="1">
    <location>
        <begin position="179"/>
        <end position="189"/>
    </location>
</feature>
<dbReference type="Proteomes" id="UP000676506">
    <property type="component" value="Chromosome 1"/>
</dbReference>
<feature type="region of interest" description="Disordered" evidence="1">
    <location>
        <begin position="90"/>
        <end position="189"/>
    </location>
</feature>
<feature type="compositionally biased region" description="Basic residues" evidence="1">
    <location>
        <begin position="100"/>
        <end position="111"/>
    </location>
</feature>
<evidence type="ECO:0000256" key="1">
    <source>
        <dbReference type="SAM" id="MobiDB-lite"/>
    </source>
</evidence>
<accession>A0ABX8B7I0</accession>
<evidence type="ECO:0000313" key="2">
    <source>
        <dbReference type="EMBL" id="QUW02906.1"/>
    </source>
</evidence>
<reference evidence="2 3" key="1">
    <citation type="submission" date="2021-03" db="EMBL/GenBank/DDBJ databases">
        <title>Genomic and phenotypic characterization of Chloracidobacterium isolates provides evidence for multiple species.</title>
        <authorList>
            <person name="Saini M.K."/>
            <person name="Costas A.M.G."/>
            <person name="Tank M."/>
            <person name="Bryant D.A."/>
        </authorList>
    </citation>
    <scope>NUCLEOTIDE SEQUENCE [LARGE SCALE GENOMIC DNA]</scope>
    <source>
        <strain evidence="2 3">BV2-C</strain>
    </source>
</reference>
<dbReference type="EMBL" id="CP072648">
    <property type="protein sequence ID" value="QUW02906.1"/>
    <property type="molecule type" value="Genomic_DNA"/>
</dbReference>